<comment type="subcellular location">
    <subcellularLocation>
        <location evidence="2">Cell membrane</location>
        <topology evidence="2">Multi-pass membrane protein</topology>
    </subcellularLocation>
</comment>
<keyword evidence="6 13" id="KW-0812">Transmembrane</keyword>
<feature type="transmembrane region" description="Helical" evidence="13">
    <location>
        <begin position="20"/>
        <end position="38"/>
    </location>
</feature>
<protein>
    <recommendedName>
        <fullName evidence="14">Cytochrome b561 bacterial/Ni-hydrogenase domain-containing protein</fullName>
    </recommendedName>
</protein>
<dbReference type="AlphaFoldDB" id="A0A175QWT2"/>
<feature type="transmembrane region" description="Helical" evidence="13">
    <location>
        <begin position="92"/>
        <end position="110"/>
    </location>
</feature>
<name>A0A175QWT2_9HYPH</name>
<keyword evidence="11 13" id="KW-0472">Membrane</keyword>
<dbReference type="GO" id="GO:0020037">
    <property type="term" value="F:heme binding"/>
    <property type="evidence" value="ECO:0007669"/>
    <property type="project" value="TreeGrafter"/>
</dbReference>
<comment type="cofactor">
    <cofactor evidence="1">
        <name>heme b</name>
        <dbReference type="ChEBI" id="CHEBI:60344"/>
    </cofactor>
</comment>
<proteinExistence type="inferred from homology"/>
<keyword evidence="8" id="KW-0249">Electron transport</keyword>
<keyword evidence="5" id="KW-0349">Heme</keyword>
<reference evidence="15 16" key="1">
    <citation type="journal article" date="2016" name="Front. Microbiol.">
        <title>Genomic Resource of Rice Seed Associated Bacteria.</title>
        <authorList>
            <person name="Midha S."/>
            <person name="Bansal K."/>
            <person name="Sharma S."/>
            <person name="Kumar N."/>
            <person name="Patil P.P."/>
            <person name="Chaudhry V."/>
            <person name="Patil P.B."/>
        </authorList>
    </citation>
    <scope>NUCLEOTIDE SEQUENCE [LARGE SCALE GENOMIC DNA]</scope>
    <source>
        <strain evidence="15 16">NS226</strain>
    </source>
</reference>
<evidence type="ECO:0000256" key="12">
    <source>
        <dbReference type="ARBA" id="ARBA00037975"/>
    </source>
</evidence>
<dbReference type="EMBL" id="LDPZ01000085">
    <property type="protein sequence ID" value="KTQ80725.1"/>
    <property type="molecule type" value="Genomic_DNA"/>
</dbReference>
<dbReference type="GO" id="GO:0005886">
    <property type="term" value="C:plasma membrane"/>
    <property type="evidence" value="ECO:0007669"/>
    <property type="project" value="UniProtKB-SubCell"/>
</dbReference>
<dbReference type="GO" id="GO:0046872">
    <property type="term" value="F:metal ion binding"/>
    <property type="evidence" value="ECO:0007669"/>
    <property type="project" value="UniProtKB-KW"/>
</dbReference>
<organism evidence="15 16">
    <name type="scientific">Aureimonas ureilytica</name>
    <dbReference type="NCBI Taxonomy" id="401562"/>
    <lineage>
        <taxon>Bacteria</taxon>
        <taxon>Pseudomonadati</taxon>
        <taxon>Pseudomonadota</taxon>
        <taxon>Alphaproteobacteria</taxon>
        <taxon>Hyphomicrobiales</taxon>
        <taxon>Aurantimonadaceae</taxon>
        <taxon>Aureimonas</taxon>
    </lineage>
</organism>
<feature type="domain" description="Cytochrome b561 bacterial/Ni-hydrogenase" evidence="14">
    <location>
        <begin position="14"/>
        <end position="185"/>
    </location>
</feature>
<evidence type="ECO:0000313" key="15">
    <source>
        <dbReference type="EMBL" id="KTQ80725.1"/>
    </source>
</evidence>
<evidence type="ECO:0000313" key="16">
    <source>
        <dbReference type="Proteomes" id="UP000078272"/>
    </source>
</evidence>
<dbReference type="GO" id="GO:0009055">
    <property type="term" value="F:electron transfer activity"/>
    <property type="evidence" value="ECO:0007669"/>
    <property type="project" value="InterPro"/>
</dbReference>
<keyword evidence="10" id="KW-0408">Iron</keyword>
<feature type="transmembrane region" description="Helical" evidence="13">
    <location>
        <begin position="50"/>
        <end position="72"/>
    </location>
</feature>
<dbReference type="InterPro" id="IPR052168">
    <property type="entry name" value="Cytochrome_b561_oxidase"/>
</dbReference>
<evidence type="ECO:0000256" key="3">
    <source>
        <dbReference type="ARBA" id="ARBA00022448"/>
    </source>
</evidence>
<accession>A0A175QWT2</accession>
<dbReference type="GO" id="GO:0022904">
    <property type="term" value="P:respiratory electron transport chain"/>
    <property type="evidence" value="ECO:0007669"/>
    <property type="project" value="InterPro"/>
</dbReference>
<evidence type="ECO:0000256" key="9">
    <source>
        <dbReference type="ARBA" id="ARBA00022989"/>
    </source>
</evidence>
<keyword evidence="7" id="KW-0479">Metal-binding</keyword>
<dbReference type="OrthoDB" id="7280471at2"/>
<dbReference type="Pfam" id="PF01292">
    <property type="entry name" value="Ni_hydr_CYTB"/>
    <property type="match status" value="1"/>
</dbReference>
<evidence type="ECO:0000256" key="4">
    <source>
        <dbReference type="ARBA" id="ARBA00022475"/>
    </source>
</evidence>
<evidence type="ECO:0000259" key="14">
    <source>
        <dbReference type="Pfam" id="PF01292"/>
    </source>
</evidence>
<evidence type="ECO:0000256" key="13">
    <source>
        <dbReference type="SAM" id="Phobius"/>
    </source>
</evidence>
<keyword evidence="9 13" id="KW-1133">Transmembrane helix</keyword>
<comment type="similarity">
    <text evidence="12">Belongs to the cytochrome b561 family.</text>
</comment>
<keyword evidence="4" id="KW-1003">Cell membrane</keyword>
<dbReference type="InterPro" id="IPR016174">
    <property type="entry name" value="Di-haem_cyt_TM"/>
</dbReference>
<evidence type="ECO:0000256" key="6">
    <source>
        <dbReference type="ARBA" id="ARBA00022692"/>
    </source>
</evidence>
<sequence length="195" mass="21571">MSMPSRWADNPHGYGLVSRALHWGMALMILWQLLTAIVRATAEHGALDNVLWGTHVSVGFTIWWLAILRGVWGLANLSRRPPHEGHPLMRGAATLGHVALYALLILEPTLGMLRAFFKGRELVIYGFPILVRGDAPRNAVLGSFVSEAHEFLGWSLFVLIAGHIAMALWHHLVRRDGTLRAMTHGSTAPRLRAGI</sequence>
<dbReference type="Proteomes" id="UP000078272">
    <property type="component" value="Unassembled WGS sequence"/>
</dbReference>
<dbReference type="InterPro" id="IPR011577">
    <property type="entry name" value="Cyt_b561_bac/Ni-Hgenase"/>
</dbReference>
<evidence type="ECO:0000256" key="7">
    <source>
        <dbReference type="ARBA" id="ARBA00022723"/>
    </source>
</evidence>
<evidence type="ECO:0000256" key="10">
    <source>
        <dbReference type="ARBA" id="ARBA00023004"/>
    </source>
</evidence>
<dbReference type="PATRIC" id="fig|401562.3.peg.5058"/>
<dbReference type="STRING" id="401562.NS365_15155"/>
<evidence type="ECO:0000256" key="1">
    <source>
        <dbReference type="ARBA" id="ARBA00001970"/>
    </source>
</evidence>
<evidence type="ECO:0000256" key="11">
    <source>
        <dbReference type="ARBA" id="ARBA00023136"/>
    </source>
</evidence>
<keyword evidence="3" id="KW-0813">Transport</keyword>
<dbReference type="PANTHER" id="PTHR30529">
    <property type="entry name" value="CYTOCHROME B561"/>
    <property type="match status" value="1"/>
</dbReference>
<gene>
    <name evidence="15" type="ORF">NS226_22705</name>
</gene>
<evidence type="ECO:0000256" key="8">
    <source>
        <dbReference type="ARBA" id="ARBA00022982"/>
    </source>
</evidence>
<feature type="transmembrane region" description="Helical" evidence="13">
    <location>
        <begin position="151"/>
        <end position="172"/>
    </location>
</feature>
<dbReference type="RefSeq" id="WP_058636889.1">
    <property type="nucleotide sequence ID" value="NZ_LDPZ01000085.1"/>
</dbReference>
<comment type="caution">
    <text evidence="15">The sequence shown here is derived from an EMBL/GenBank/DDBJ whole genome shotgun (WGS) entry which is preliminary data.</text>
</comment>
<evidence type="ECO:0000256" key="5">
    <source>
        <dbReference type="ARBA" id="ARBA00022617"/>
    </source>
</evidence>
<dbReference type="SUPFAM" id="SSF81342">
    <property type="entry name" value="Transmembrane di-heme cytochromes"/>
    <property type="match status" value="1"/>
</dbReference>
<dbReference type="PANTHER" id="PTHR30529:SF1">
    <property type="entry name" value="CYTOCHROME B561 HOMOLOG 2"/>
    <property type="match status" value="1"/>
</dbReference>
<evidence type="ECO:0000256" key="2">
    <source>
        <dbReference type="ARBA" id="ARBA00004651"/>
    </source>
</evidence>